<proteinExistence type="predicted"/>
<protein>
    <submittedName>
        <fullName evidence="2">Uncharacterized protein</fullName>
    </submittedName>
</protein>
<evidence type="ECO:0000256" key="1">
    <source>
        <dbReference type="SAM" id="Phobius"/>
    </source>
</evidence>
<gene>
    <name evidence="2" type="ORF">UX92_C0014G0052</name>
</gene>
<keyword evidence="1" id="KW-0812">Transmembrane</keyword>
<evidence type="ECO:0000313" key="3">
    <source>
        <dbReference type="Proteomes" id="UP000034565"/>
    </source>
</evidence>
<organism evidence="2 3">
    <name type="scientific">Candidatus Amesbacteria bacterium GW2011_GWA1_47_20</name>
    <dbReference type="NCBI Taxonomy" id="1618354"/>
    <lineage>
        <taxon>Bacteria</taxon>
        <taxon>Candidatus Amesiibacteriota</taxon>
    </lineage>
</organism>
<sequence>LLPGPNYPGRLRHYPALMNALAQINVTEKFFNAGLPTQSNWWMTLCGSVARCDAGPGIFISTLLPNILVLAGIIFFFMIVAGGWGYLLGAGGEPSAQDKAKAKAALTWGVAGFLLVVSAYFILQIIWVVTGVNFLKPNI</sequence>
<reference evidence="2 3" key="1">
    <citation type="journal article" date="2015" name="Nature">
        <title>rRNA introns, odd ribosomes, and small enigmatic genomes across a large radiation of phyla.</title>
        <authorList>
            <person name="Brown C.T."/>
            <person name="Hug L.A."/>
            <person name="Thomas B.C."/>
            <person name="Sharon I."/>
            <person name="Castelle C.J."/>
            <person name="Singh A."/>
            <person name="Wilkins M.J."/>
            <person name="Williams K.H."/>
            <person name="Banfield J.F."/>
        </authorList>
    </citation>
    <scope>NUCLEOTIDE SEQUENCE [LARGE SCALE GENOMIC DNA]</scope>
</reference>
<feature type="transmembrane region" description="Helical" evidence="1">
    <location>
        <begin position="67"/>
        <end position="88"/>
    </location>
</feature>
<dbReference type="Proteomes" id="UP000034565">
    <property type="component" value="Unassembled WGS sequence"/>
</dbReference>
<accession>A0A0G1SIC9</accession>
<feature type="non-terminal residue" evidence="2">
    <location>
        <position position="1"/>
    </location>
</feature>
<feature type="transmembrane region" description="Helical" evidence="1">
    <location>
        <begin position="108"/>
        <end position="135"/>
    </location>
</feature>
<evidence type="ECO:0000313" key="2">
    <source>
        <dbReference type="EMBL" id="KKU69161.1"/>
    </source>
</evidence>
<name>A0A0G1SIC9_9BACT</name>
<keyword evidence="1" id="KW-1133">Transmembrane helix</keyword>
<dbReference type="AlphaFoldDB" id="A0A0G1SIC9"/>
<keyword evidence="1" id="KW-0472">Membrane</keyword>
<dbReference type="EMBL" id="LCOA01000014">
    <property type="protein sequence ID" value="KKU69161.1"/>
    <property type="molecule type" value="Genomic_DNA"/>
</dbReference>
<comment type="caution">
    <text evidence="2">The sequence shown here is derived from an EMBL/GenBank/DDBJ whole genome shotgun (WGS) entry which is preliminary data.</text>
</comment>